<feature type="non-terminal residue" evidence="1">
    <location>
        <position position="107"/>
    </location>
</feature>
<dbReference type="Proteomes" id="UP001594351">
    <property type="component" value="Unassembled WGS sequence"/>
</dbReference>
<protein>
    <recommendedName>
        <fullName evidence="3">Carbohydrate kinase FGGY N-terminal domain-containing protein</fullName>
    </recommendedName>
</protein>
<sequence length="107" mass="12265">MMFLDKTPFGAGAARVSLTAHYTSYVWFRNQLSHQAFVTPYGQLSYYSLLPLMWLCKNILGLADFETMLLQRHVIIDHLLEKAVAESGIRQVFELASGFSPRGFRFM</sequence>
<proteinExistence type="predicted"/>
<keyword evidence="2" id="KW-1185">Reference proteome</keyword>
<comment type="caution">
    <text evidence="1">The sequence shown here is derived from an EMBL/GenBank/DDBJ whole genome shotgun (WGS) entry which is preliminary data.</text>
</comment>
<evidence type="ECO:0000313" key="2">
    <source>
        <dbReference type="Proteomes" id="UP001594351"/>
    </source>
</evidence>
<reference evidence="1 2" key="1">
    <citation type="submission" date="2024-09" db="EMBL/GenBank/DDBJ databases">
        <title>Laminarin stimulates single cell rates of sulfate reduction while oxygen inhibits transcriptomic activity in coastal marine sediment.</title>
        <authorList>
            <person name="Lindsay M."/>
            <person name="Orcutt B."/>
            <person name="Emerson D."/>
            <person name="Stepanauskas R."/>
            <person name="D'Angelo T."/>
        </authorList>
    </citation>
    <scope>NUCLEOTIDE SEQUENCE [LARGE SCALE GENOMIC DNA]</scope>
    <source>
        <strain evidence="1">SAG AM-311-K15</strain>
    </source>
</reference>
<dbReference type="EMBL" id="JBHPBY010000050">
    <property type="protein sequence ID" value="MFC1849634.1"/>
    <property type="molecule type" value="Genomic_DNA"/>
</dbReference>
<evidence type="ECO:0008006" key="3">
    <source>
        <dbReference type="Google" id="ProtNLM"/>
    </source>
</evidence>
<name>A0ABV6YTW4_UNCC1</name>
<evidence type="ECO:0000313" key="1">
    <source>
        <dbReference type="EMBL" id="MFC1849634.1"/>
    </source>
</evidence>
<gene>
    <name evidence="1" type="ORF">ACFL27_05435</name>
</gene>
<organism evidence="1 2">
    <name type="scientific">candidate division CSSED10-310 bacterium</name>
    <dbReference type="NCBI Taxonomy" id="2855610"/>
    <lineage>
        <taxon>Bacteria</taxon>
        <taxon>Bacteria division CSSED10-310</taxon>
    </lineage>
</organism>
<accession>A0ABV6YTW4</accession>